<keyword evidence="7" id="KW-0998">Cell outer membrane</keyword>
<comment type="caution">
    <text evidence="11">The sequence shown here is derived from an EMBL/GenBank/DDBJ whole genome shotgun (WGS) entry which is preliminary data.</text>
</comment>
<feature type="chain" id="PRO_5045332672" evidence="10">
    <location>
        <begin position="26"/>
        <end position="460"/>
    </location>
</feature>
<dbReference type="EMBL" id="JAXIVS010000013">
    <property type="protein sequence ID" value="MDY7231037.1"/>
    <property type="molecule type" value="Genomic_DNA"/>
</dbReference>
<feature type="region of interest" description="Disordered" evidence="9">
    <location>
        <begin position="27"/>
        <end position="51"/>
    </location>
</feature>
<keyword evidence="3" id="KW-0813">Transport</keyword>
<evidence type="ECO:0000256" key="7">
    <source>
        <dbReference type="ARBA" id="ARBA00023237"/>
    </source>
</evidence>
<evidence type="ECO:0000256" key="5">
    <source>
        <dbReference type="ARBA" id="ARBA00022692"/>
    </source>
</evidence>
<evidence type="ECO:0000256" key="2">
    <source>
        <dbReference type="ARBA" id="ARBA00007613"/>
    </source>
</evidence>
<dbReference type="Proteomes" id="UP001291309">
    <property type="component" value="Unassembled WGS sequence"/>
</dbReference>
<sequence>MFTARLFLGAPLCACLVLTSLDARAQTSEPAPPVAPAAPTASPSETPAAEPLTLERAVELASEHNERALAAQQRAEAADARVARARAFFFPELTVTGTYTRRLRESVRNVAGQPTVLQRRNALGATAVARMSLFDARGFPLYRAARLEGEAAELESREERRLVAFEAADAFLTTLGTQQVYEAAVRRLDFAQQTLLDAKARAEAGLASTNDVTRAELEVSSAEVELAQARGEAQASRLELGYLLVAPVEGALALPEPLLAEASRSTEGLSALAQGAEARRLDLLSTRLRVQAQEASAREPLARLFPTLGVSGQYRITNESGLIGNQGDGFVALDLTWNLFDGGERYAERRERVALTHALELEATARTRRVGVDIQRAQVALDNARAALRQSELAATQARRNAEETGILYRQGLSTALAVADASLRLFEAEVELARTRYSLGVALLDLRAAVGLDPLGKEP</sequence>
<dbReference type="InterPro" id="IPR003423">
    <property type="entry name" value="OMP_efflux"/>
</dbReference>
<evidence type="ECO:0000313" key="11">
    <source>
        <dbReference type="EMBL" id="MDY7231037.1"/>
    </source>
</evidence>
<accession>A0ABU5HD31</accession>
<evidence type="ECO:0000256" key="4">
    <source>
        <dbReference type="ARBA" id="ARBA00022452"/>
    </source>
</evidence>
<feature type="signal peptide" evidence="10">
    <location>
        <begin position="1"/>
        <end position="25"/>
    </location>
</feature>
<evidence type="ECO:0000256" key="10">
    <source>
        <dbReference type="SAM" id="SignalP"/>
    </source>
</evidence>
<evidence type="ECO:0000256" key="3">
    <source>
        <dbReference type="ARBA" id="ARBA00022448"/>
    </source>
</evidence>
<keyword evidence="10" id="KW-0732">Signal</keyword>
<protein>
    <submittedName>
        <fullName evidence="11">TolC family protein</fullName>
    </submittedName>
</protein>
<keyword evidence="4" id="KW-1134">Transmembrane beta strand</keyword>
<keyword evidence="5" id="KW-0812">Transmembrane</keyword>
<dbReference type="InterPro" id="IPR051906">
    <property type="entry name" value="TolC-like"/>
</dbReference>
<comment type="similarity">
    <text evidence="2">Belongs to the outer membrane factor (OMF) (TC 1.B.17) family.</text>
</comment>
<dbReference type="PANTHER" id="PTHR30026:SF20">
    <property type="entry name" value="OUTER MEMBRANE PROTEIN TOLC"/>
    <property type="match status" value="1"/>
</dbReference>
<name>A0ABU5HD31_9BACT</name>
<keyword evidence="8" id="KW-0175">Coiled coil</keyword>
<evidence type="ECO:0000256" key="1">
    <source>
        <dbReference type="ARBA" id="ARBA00004442"/>
    </source>
</evidence>
<dbReference type="RefSeq" id="WP_321549748.1">
    <property type="nucleotide sequence ID" value="NZ_JAXIVS010000013.1"/>
</dbReference>
<dbReference type="SUPFAM" id="SSF56954">
    <property type="entry name" value="Outer membrane efflux proteins (OEP)"/>
    <property type="match status" value="1"/>
</dbReference>
<evidence type="ECO:0000313" key="12">
    <source>
        <dbReference type="Proteomes" id="UP001291309"/>
    </source>
</evidence>
<gene>
    <name evidence="11" type="ORF">SYV04_31910</name>
</gene>
<reference evidence="11 12" key="1">
    <citation type="submission" date="2023-12" db="EMBL/GenBank/DDBJ databases">
        <title>the genome sequence of Hyalangium sp. s54d21.</title>
        <authorList>
            <person name="Zhang X."/>
        </authorList>
    </citation>
    <scope>NUCLEOTIDE SEQUENCE [LARGE SCALE GENOMIC DNA]</scope>
    <source>
        <strain evidence="12">s54d21</strain>
    </source>
</reference>
<organism evidence="11 12">
    <name type="scientific">Hyalangium rubrum</name>
    <dbReference type="NCBI Taxonomy" id="3103134"/>
    <lineage>
        <taxon>Bacteria</taxon>
        <taxon>Pseudomonadati</taxon>
        <taxon>Myxococcota</taxon>
        <taxon>Myxococcia</taxon>
        <taxon>Myxococcales</taxon>
        <taxon>Cystobacterineae</taxon>
        <taxon>Archangiaceae</taxon>
        <taxon>Hyalangium</taxon>
    </lineage>
</organism>
<comment type="subcellular location">
    <subcellularLocation>
        <location evidence="1">Cell outer membrane</location>
    </subcellularLocation>
</comment>
<proteinExistence type="inferred from homology"/>
<keyword evidence="12" id="KW-1185">Reference proteome</keyword>
<evidence type="ECO:0000256" key="8">
    <source>
        <dbReference type="SAM" id="Coils"/>
    </source>
</evidence>
<keyword evidence="6" id="KW-0472">Membrane</keyword>
<evidence type="ECO:0000256" key="9">
    <source>
        <dbReference type="SAM" id="MobiDB-lite"/>
    </source>
</evidence>
<evidence type="ECO:0000256" key="6">
    <source>
        <dbReference type="ARBA" id="ARBA00023136"/>
    </source>
</evidence>
<dbReference type="PANTHER" id="PTHR30026">
    <property type="entry name" value="OUTER MEMBRANE PROTEIN TOLC"/>
    <property type="match status" value="1"/>
</dbReference>
<feature type="coiled-coil region" evidence="8">
    <location>
        <begin position="181"/>
        <end position="239"/>
    </location>
</feature>
<dbReference type="Gene3D" id="1.20.1600.10">
    <property type="entry name" value="Outer membrane efflux proteins (OEP)"/>
    <property type="match status" value="1"/>
</dbReference>
<feature type="coiled-coil region" evidence="8">
    <location>
        <begin position="374"/>
        <end position="401"/>
    </location>
</feature>
<feature type="compositionally biased region" description="Low complexity" evidence="9">
    <location>
        <begin position="37"/>
        <end position="51"/>
    </location>
</feature>
<dbReference type="Pfam" id="PF02321">
    <property type="entry name" value="OEP"/>
    <property type="match status" value="2"/>
</dbReference>